<evidence type="ECO:0000313" key="1">
    <source>
        <dbReference type="EMBL" id="MDC8787108.1"/>
    </source>
</evidence>
<keyword evidence="2" id="KW-1185">Reference proteome</keyword>
<accession>A0ABT5KVZ7</accession>
<evidence type="ECO:0000313" key="2">
    <source>
        <dbReference type="Proteomes" id="UP001219862"/>
    </source>
</evidence>
<dbReference type="RefSeq" id="WP_273598290.1">
    <property type="nucleotide sequence ID" value="NZ_JAQQXS010000021.1"/>
</dbReference>
<protein>
    <recommendedName>
        <fullName evidence="3">HTH cro/C1-type domain-containing protein</fullName>
    </recommendedName>
</protein>
<proteinExistence type="predicted"/>
<name>A0ABT5KVZ7_9BURK</name>
<organism evidence="1 2">
    <name type="scientific">Roseateles koreensis</name>
    <dbReference type="NCBI Taxonomy" id="2987526"/>
    <lineage>
        <taxon>Bacteria</taxon>
        <taxon>Pseudomonadati</taxon>
        <taxon>Pseudomonadota</taxon>
        <taxon>Betaproteobacteria</taxon>
        <taxon>Burkholderiales</taxon>
        <taxon>Sphaerotilaceae</taxon>
        <taxon>Roseateles</taxon>
    </lineage>
</organism>
<dbReference type="Proteomes" id="UP001219862">
    <property type="component" value="Unassembled WGS sequence"/>
</dbReference>
<comment type="caution">
    <text evidence="1">The sequence shown here is derived from an EMBL/GenBank/DDBJ whole genome shotgun (WGS) entry which is preliminary data.</text>
</comment>
<gene>
    <name evidence="1" type="ORF">PRZ01_18105</name>
</gene>
<sequence>MEDTFQSRSIRIVQFVGRDHFHGRQQVGAPAPQIAKTVGPALVGGRVGWTGTRYASKIFEFLQHLRSLLSIQKAGFRFSLGQTMQTMTHSQICNTNSEPASAQSAPLLIRLIRDAARRQGRTIEQIAADLNVTPGYLHQLSSGIKQIQNVGVDFVQSAAQLLQLPPVIVMMLAGTIRPIDWLAPDEQYLVAERIRAADMRDDPAWSMPRPFSGDATDPSLRAAELCMYEAFKGCSRNANGAPPRLLSNIYRLLLRVGLDQLTDTDLEATLR</sequence>
<dbReference type="EMBL" id="JAQQXS010000021">
    <property type="protein sequence ID" value="MDC8787108.1"/>
    <property type="molecule type" value="Genomic_DNA"/>
</dbReference>
<evidence type="ECO:0008006" key="3">
    <source>
        <dbReference type="Google" id="ProtNLM"/>
    </source>
</evidence>
<reference evidence="1 2" key="1">
    <citation type="submission" date="2022-10" db="EMBL/GenBank/DDBJ databases">
        <title>paucibacter sp. hw8 Genome sequencing.</title>
        <authorList>
            <person name="Park S."/>
        </authorList>
    </citation>
    <scope>NUCLEOTIDE SEQUENCE [LARGE SCALE GENOMIC DNA]</scope>
    <source>
        <strain evidence="2">hw8</strain>
    </source>
</reference>